<sequence>MSACIRGLSVMAAAQCSKCGKYEKKRPEPLSSVGNLPKYRWHGPEKSQGVMMLTCVIHNQLQCEITHPMCVGHALCVTKSVYTHRLVVL</sequence>
<organism evidence="1 2">
    <name type="scientific">Paxillus rubicundulus Ve08.2h10</name>
    <dbReference type="NCBI Taxonomy" id="930991"/>
    <lineage>
        <taxon>Eukaryota</taxon>
        <taxon>Fungi</taxon>
        <taxon>Dikarya</taxon>
        <taxon>Basidiomycota</taxon>
        <taxon>Agaricomycotina</taxon>
        <taxon>Agaricomycetes</taxon>
        <taxon>Agaricomycetidae</taxon>
        <taxon>Boletales</taxon>
        <taxon>Paxilineae</taxon>
        <taxon>Paxillaceae</taxon>
        <taxon>Paxillus</taxon>
    </lineage>
</organism>
<protein>
    <submittedName>
        <fullName evidence="1">Uncharacterized protein</fullName>
    </submittedName>
</protein>
<accession>A0A0D0ED40</accession>
<dbReference type="InParanoid" id="A0A0D0ED40"/>
<dbReference type="EMBL" id="KN824833">
    <property type="protein sequence ID" value="KIL00456.1"/>
    <property type="molecule type" value="Genomic_DNA"/>
</dbReference>
<dbReference type="HOGENOM" id="CLU_2460805_0_0_1"/>
<reference evidence="2" key="2">
    <citation type="submission" date="2015-01" db="EMBL/GenBank/DDBJ databases">
        <title>Evolutionary Origins and Diversification of the Mycorrhizal Mutualists.</title>
        <authorList>
            <consortium name="DOE Joint Genome Institute"/>
            <consortium name="Mycorrhizal Genomics Consortium"/>
            <person name="Kohler A."/>
            <person name="Kuo A."/>
            <person name="Nagy L.G."/>
            <person name="Floudas D."/>
            <person name="Copeland A."/>
            <person name="Barry K.W."/>
            <person name="Cichocki N."/>
            <person name="Veneault-Fourrey C."/>
            <person name="LaButti K."/>
            <person name="Lindquist E.A."/>
            <person name="Lipzen A."/>
            <person name="Lundell T."/>
            <person name="Morin E."/>
            <person name="Murat C."/>
            <person name="Riley R."/>
            <person name="Ohm R."/>
            <person name="Sun H."/>
            <person name="Tunlid A."/>
            <person name="Henrissat B."/>
            <person name="Grigoriev I.V."/>
            <person name="Hibbett D.S."/>
            <person name="Martin F."/>
        </authorList>
    </citation>
    <scope>NUCLEOTIDE SEQUENCE [LARGE SCALE GENOMIC DNA]</scope>
    <source>
        <strain evidence="2">Ve08.2h10</strain>
    </source>
</reference>
<name>A0A0D0ED40_9AGAM</name>
<dbReference type="Proteomes" id="UP000054538">
    <property type="component" value="Unassembled WGS sequence"/>
</dbReference>
<reference evidence="1 2" key="1">
    <citation type="submission" date="2014-04" db="EMBL/GenBank/DDBJ databases">
        <authorList>
            <consortium name="DOE Joint Genome Institute"/>
            <person name="Kuo A."/>
            <person name="Kohler A."/>
            <person name="Jargeat P."/>
            <person name="Nagy L.G."/>
            <person name="Floudas D."/>
            <person name="Copeland A."/>
            <person name="Barry K.W."/>
            <person name="Cichocki N."/>
            <person name="Veneault-Fourrey C."/>
            <person name="LaButti K."/>
            <person name="Lindquist E.A."/>
            <person name="Lipzen A."/>
            <person name="Lundell T."/>
            <person name="Morin E."/>
            <person name="Murat C."/>
            <person name="Sun H."/>
            <person name="Tunlid A."/>
            <person name="Henrissat B."/>
            <person name="Grigoriev I.V."/>
            <person name="Hibbett D.S."/>
            <person name="Martin F."/>
            <person name="Nordberg H.P."/>
            <person name="Cantor M.N."/>
            <person name="Hua S.X."/>
        </authorList>
    </citation>
    <scope>NUCLEOTIDE SEQUENCE [LARGE SCALE GENOMIC DNA]</scope>
    <source>
        <strain evidence="1 2">Ve08.2h10</strain>
    </source>
</reference>
<feature type="non-terminal residue" evidence="1">
    <location>
        <position position="89"/>
    </location>
</feature>
<dbReference type="AlphaFoldDB" id="A0A0D0ED40"/>
<keyword evidence="2" id="KW-1185">Reference proteome</keyword>
<evidence type="ECO:0000313" key="1">
    <source>
        <dbReference type="EMBL" id="KIL00456.1"/>
    </source>
</evidence>
<proteinExistence type="predicted"/>
<gene>
    <name evidence="1" type="ORF">PAXRUDRAFT_821649</name>
</gene>
<evidence type="ECO:0000313" key="2">
    <source>
        <dbReference type="Proteomes" id="UP000054538"/>
    </source>
</evidence>